<dbReference type="InterPro" id="IPR024910">
    <property type="entry name" value="Enoyl-CoA_Rdtase_cat_dom"/>
</dbReference>
<dbReference type="PANTHER" id="PTHR37480">
    <property type="entry name" value="ENOYL-[ACYL-CARRIER-PROTEIN] REDUCTASE [NADH]"/>
    <property type="match status" value="1"/>
</dbReference>
<feature type="site" description="Plays an important role in discriminating NADH against NADPH" evidence="9">
    <location>
        <position position="76"/>
    </location>
</feature>
<comment type="catalytic activity">
    <reaction evidence="9">
        <text>a 2,3-saturated acyl-[ACP] + NAD(+) = a (2E)-enoyl-[ACP] + NADH + H(+)</text>
        <dbReference type="Rhea" id="RHEA:10240"/>
        <dbReference type="Rhea" id="RHEA-COMP:9925"/>
        <dbReference type="Rhea" id="RHEA-COMP:9926"/>
        <dbReference type="ChEBI" id="CHEBI:15378"/>
        <dbReference type="ChEBI" id="CHEBI:57540"/>
        <dbReference type="ChEBI" id="CHEBI:57945"/>
        <dbReference type="ChEBI" id="CHEBI:78784"/>
        <dbReference type="ChEBI" id="CHEBI:78785"/>
        <dbReference type="EC" id="1.3.1.9"/>
    </reaction>
</comment>
<comment type="catalytic activity">
    <reaction evidence="8">
        <text>a 2,3-saturated acyl-CoA + NAD(+) = a (2E)-enoyl-CoA + NADH + H(+)</text>
        <dbReference type="Rhea" id="RHEA:18177"/>
        <dbReference type="ChEBI" id="CHEBI:15378"/>
        <dbReference type="ChEBI" id="CHEBI:57540"/>
        <dbReference type="ChEBI" id="CHEBI:57945"/>
        <dbReference type="ChEBI" id="CHEBI:58856"/>
        <dbReference type="ChEBI" id="CHEBI:65111"/>
        <dbReference type="EC" id="1.3.1.44"/>
    </reaction>
</comment>
<dbReference type="Proteomes" id="UP000029558">
    <property type="component" value="Chromosome"/>
</dbReference>
<evidence type="ECO:0000256" key="8">
    <source>
        <dbReference type="ARBA" id="ARBA00048302"/>
    </source>
</evidence>
<feature type="domain" description="Enoyl reductase FAD binding" evidence="10">
    <location>
        <begin position="327"/>
        <end position="389"/>
    </location>
</feature>
<dbReference type="NCBIfam" id="NF043048">
    <property type="entry name" value="EnoyACPredFabV"/>
    <property type="match status" value="1"/>
</dbReference>
<feature type="binding site" evidence="9">
    <location>
        <begin position="49"/>
        <end position="54"/>
    </location>
    <ligand>
        <name>NAD(+)</name>
        <dbReference type="ChEBI" id="CHEBI:57540"/>
    </ligand>
</feature>
<feature type="domain" description="Trans-2-enoyl-CoA reductase catalytic" evidence="11">
    <location>
        <begin position="83"/>
        <end position="319"/>
    </location>
</feature>
<keyword evidence="6 9" id="KW-0443">Lipid metabolism</keyword>
<dbReference type="OrthoDB" id="9802260at2"/>
<evidence type="ECO:0000256" key="9">
    <source>
        <dbReference type="HAMAP-Rule" id="MF_01838"/>
    </source>
</evidence>
<dbReference type="RefSeq" id="WP_017375899.1">
    <property type="nucleotide sequence ID" value="NZ_CP012508.1"/>
</dbReference>
<dbReference type="PANTHER" id="PTHR37480:SF1">
    <property type="entry name" value="ENOYL-[ACYL-CARRIER-PROTEIN] REDUCTASE [NADH]"/>
    <property type="match status" value="1"/>
</dbReference>
<dbReference type="EMBL" id="CP012508">
    <property type="protein sequence ID" value="ALB23080.1"/>
    <property type="molecule type" value="Genomic_DNA"/>
</dbReference>
<proteinExistence type="inferred from homology"/>
<keyword evidence="2 9" id="KW-0444">Lipid biosynthesis</keyword>
<feature type="binding site" evidence="9">
    <location>
        <position position="227"/>
    </location>
    <ligand>
        <name>substrate</name>
    </ligand>
</feature>
<accession>A0A6I5XYK9</accession>
<dbReference type="NCBIfam" id="NF010177">
    <property type="entry name" value="PRK13656.1"/>
    <property type="match status" value="1"/>
</dbReference>
<name>A0A6I5XYK9_PISSA</name>
<dbReference type="InterPro" id="IPR010758">
    <property type="entry name" value="Trans-2-enoyl-CoA_reductase"/>
</dbReference>
<keyword evidence="7 9" id="KW-0275">Fatty acid biosynthesis</keyword>
<organism evidence="13 14">
    <name type="scientific">Piscirickettsia salmonis</name>
    <dbReference type="NCBI Taxonomy" id="1238"/>
    <lineage>
        <taxon>Bacteria</taxon>
        <taxon>Pseudomonadati</taxon>
        <taxon>Pseudomonadota</taxon>
        <taxon>Gammaproteobacteria</taxon>
        <taxon>Thiotrichales</taxon>
        <taxon>Piscirickettsiaceae</taxon>
        <taxon>Piscirickettsia</taxon>
    </lineage>
</organism>
<protein>
    <recommendedName>
        <fullName evidence="9">Enoyl-[acyl-carrier-protein] reductase [NADH]</fullName>
        <shortName evidence="9">ENR</shortName>
        <ecNumber evidence="9">1.3.1.9</ecNumber>
    </recommendedName>
</protein>
<dbReference type="GO" id="GO:0050343">
    <property type="term" value="F:trans-2-enoyl-CoA reductase (NADH) activity"/>
    <property type="evidence" value="ECO:0007669"/>
    <property type="project" value="UniProtKB-EC"/>
</dbReference>
<evidence type="ECO:0000256" key="3">
    <source>
        <dbReference type="ARBA" id="ARBA00022832"/>
    </source>
</evidence>
<dbReference type="EC" id="1.3.1.9" evidence="9"/>
<feature type="binding site" evidence="9">
    <location>
        <begin position="112"/>
        <end position="113"/>
    </location>
    <ligand>
        <name>NAD(+)</name>
        <dbReference type="ChEBI" id="CHEBI:57540"/>
    </ligand>
</feature>
<dbReference type="GO" id="GO:0006633">
    <property type="term" value="P:fatty acid biosynthetic process"/>
    <property type="evidence" value="ECO:0007669"/>
    <property type="project" value="UniProtKB-UniRule"/>
</dbReference>
<dbReference type="HAMAP" id="MF_01838">
    <property type="entry name" value="FabV_reductase"/>
    <property type="match status" value="1"/>
</dbReference>
<evidence type="ECO:0000313" key="13">
    <source>
        <dbReference type="EMBL" id="ALB23080.1"/>
    </source>
</evidence>
<keyword evidence="4 9" id="KW-0560">Oxidoreductase</keyword>
<feature type="binding site" evidence="9">
    <location>
        <begin position="75"/>
        <end position="76"/>
    </location>
    <ligand>
        <name>NAD(+)</name>
        <dbReference type="ChEBI" id="CHEBI:57540"/>
    </ligand>
</feature>
<dbReference type="AlphaFoldDB" id="A0A6I5XYK9"/>
<dbReference type="InterPro" id="IPR024906">
    <property type="entry name" value="Eno_Rdtase_FAD-bd_dom"/>
</dbReference>
<comment type="similarity">
    <text evidence="9">Belongs to the TER reductase family.</text>
</comment>
<reference evidence="13 14" key="1">
    <citation type="journal article" date="2014" name="Genome Announc.">
        <title>Comparative Genome Analysis of Two Isolates of the Fish Pathogen Piscirickettsia salmonis from Different Hosts Reveals Major Differences in Virulence-Associated Secretion Systems.</title>
        <authorList>
            <person name="Bohle H."/>
            <person name="Henriquez P."/>
            <person name="Grothusen H."/>
            <person name="Navas E."/>
            <person name="Sandoval A."/>
            <person name="Bustamante F."/>
            <person name="Bustos P."/>
            <person name="Mancilla M."/>
        </authorList>
    </citation>
    <scope>NUCLEOTIDE SEQUENCE [LARGE SCALE GENOMIC DNA]</scope>
    <source>
        <strain evidence="14">B1-32597</strain>
    </source>
</reference>
<evidence type="ECO:0000259" key="12">
    <source>
        <dbReference type="Pfam" id="PF12242"/>
    </source>
</evidence>
<sequence length="399" mass="43524">MLVEPKVRGFICTTAHPEGCAAQVQRQIDYVKQQFTPSVAGPKKVLVIGASTGYGLASRITASFGEGAQTIGVFFEKAAAGKRTASPGWYNSAAFEEKALAAGLYAKSINGDAFSNEIKEQTIELIKQDWQGDVDLVIYSLASPRRLDPVTGEDYRSVLKTIGQPFTNKTVDVVAGTVGEVTIDSASADEIANTEKVMGGEDWQLWIEALAAAGVLVTGVKTVAYSYVGPELTFPIYREGTIGLAKKHLEATVSCLNEKLTGLSGSAYISVNKCLVTQAAAAIPVVPLYASLLYKVMKDKNLHEGCIEQIVRLFSARLYHQESVPCDEEGLIRIDDWEMQPEVQAEVEHLWQQVTTENVMEISDLRGYRQEFYQLFGFETAGIDYSQDVDVNVAVPSLK</sequence>
<evidence type="ECO:0000256" key="7">
    <source>
        <dbReference type="ARBA" id="ARBA00023160"/>
    </source>
</evidence>
<feature type="binding site" evidence="9">
    <location>
        <begin position="141"/>
        <end position="142"/>
    </location>
    <ligand>
        <name>NAD(+)</name>
        <dbReference type="ChEBI" id="CHEBI:57540"/>
    </ligand>
</feature>
<dbReference type="GO" id="GO:0004318">
    <property type="term" value="F:enoyl-[acyl-carrier-protein] reductase (NADH) activity"/>
    <property type="evidence" value="ECO:0007669"/>
    <property type="project" value="UniProtKB-UniRule"/>
</dbReference>
<evidence type="ECO:0000259" key="11">
    <source>
        <dbReference type="Pfam" id="PF12241"/>
    </source>
</evidence>
<comment type="function">
    <text evidence="9">Involved in the final reduction of the elongation cycle of fatty acid synthesis (FAS II). Catalyzes the reduction of a carbon-carbon double bond in an enoyl moiety that is covalently linked to an acyl carrier protein (ACP).</text>
</comment>
<evidence type="ECO:0000256" key="2">
    <source>
        <dbReference type="ARBA" id="ARBA00022516"/>
    </source>
</evidence>
<comment type="pathway">
    <text evidence="9">Lipid metabolism; fatty acid biosynthesis.</text>
</comment>
<feature type="binding site" evidence="9">
    <location>
        <begin position="275"/>
        <end position="277"/>
    </location>
    <ligand>
        <name>NAD(+)</name>
        <dbReference type="ChEBI" id="CHEBI:57540"/>
    </ligand>
</feature>
<evidence type="ECO:0000313" key="14">
    <source>
        <dbReference type="Proteomes" id="UP000029558"/>
    </source>
</evidence>
<evidence type="ECO:0000256" key="5">
    <source>
        <dbReference type="ARBA" id="ARBA00023027"/>
    </source>
</evidence>
<evidence type="ECO:0000259" key="10">
    <source>
        <dbReference type="Pfam" id="PF07055"/>
    </source>
</evidence>
<dbReference type="Pfam" id="PF12242">
    <property type="entry name" value="Eno-Rase_NADH_b"/>
    <property type="match status" value="1"/>
</dbReference>
<keyword evidence="3 9" id="KW-0276">Fatty acid metabolism</keyword>
<feature type="domain" description="Trans-2-enoyl-CoA reductase-like NAD(P)H binding" evidence="12">
    <location>
        <begin position="3"/>
        <end position="80"/>
    </location>
</feature>
<comment type="subunit">
    <text evidence="1 9">Monomer.</text>
</comment>
<feature type="active site" description="Proton donor" evidence="9">
    <location>
        <position position="237"/>
    </location>
</feature>
<dbReference type="Pfam" id="PF12241">
    <property type="entry name" value="Enoyl_reductase"/>
    <property type="match status" value="1"/>
</dbReference>
<dbReference type="InterPro" id="IPR050048">
    <property type="entry name" value="FabV-like_NADH_b"/>
</dbReference>
<evidence type="ECO:0000256" key="1">
    <source>
        <dbReference type="ARBA" id="ARBA00011245"/>
    </source>
</evidence>
<evidence type="ECO:0000256" key="6">
    <source>
        <dbReference type="ARBA" id="ARBA00023098"/>
    </source>
</evidence>
<feature type="binding site" evidence="9">
    <location>
        <position position="246"/>
    </location>
    <ligand>
        <name>NAD(+)</name>
        <dbReference type="ChEBI" id="CHEBI:57540"/>
    </ligand>
</feature>
<gene>
    <name evidence="9" type="primary">fabV</name>
    <name evidence="13" type="ORF">KU39_1900</name>
</gene>
<keyword evidence="5 9" id="KW-0520">NAD</keyword>
<dbReference type="Gene3D" id="3.40.50.720">
    <property type="entry name" value="NAD(P)-binding Rossmann-like Domain"/>
    <property type="match status" value="1"/>
</dbReference>
<evidence type="ECO:0000256" key="4">
    <source>
        <dbReference type="ARBA" id="ARBA00023002"/>
    </source>
</evidence>
<dbReference type="Pfam" id="PF07055">
    <property type="entry name" value="Eno-Rase_FAD_bd"/>
    <property type="match status" value="1"/>
</dbReference>
<dbReference type="GO" id="GO:0051287">
    <property type="term" value="F:NAD binding"/>
    <property type="evidence" value="ECO:0007669"/>
    <property type="project" value="UniProtKB-UniRule"/>
</dbReference>